<dbReference type="Proteomes" id="UP001297422">
    <property type="component" value="Unassembled WGS sequence"/>
</dbReference>
<reference evidence="2" key="1">
    <citation type="submission" date="2021-10" db="EMBL/GenBank/DDBJ databases">
        <title>Collection of gut derived symbiotic bacterial strains cultured from healthy donors.</title>
        <authorList>
            <person name="Lin H."/>
            <person name="Littmann E."/>
            <person name="Claire K."/>
            <person name="Pamer E."/>
        </authorList>
    </citation>
    <scope>NUCLEOTIDE SEQUENCE</scope>
    <source>
        <strain evidence="2">MSK.23.4</strain>
    </source>
</reference>
<dbReference type="RefSeq" id="WP_004614303.1">
    <property type="nucleotide sequence ID" value="NZ_JAAIMT010000019.1"/>
</dbReference>
<name>A0AAJ1ERH0_MEDGN</name>
<sequence length="337" mass="38911">MMEKIYDDLIELYHNSGKEFFQEMVALLKHRFPLREHTVLIRGETGEWKLGASSLAELDEAVFLLRIAETEFMEKEGNCVRFSRNRPGVLSHIAIPLFIKGKYIAGIWIMETIKKGGSLTDTAVVKTAAILAILIQSVQNEKICLYNRYLDADTNFPGRRYFCHMLERLKKKQHKVLIAAIREKDYRQKVCSQGSMEIINETNELADMFSEMNLGNVFTIAEDTFAVISVESQAELFAHIEQLIYERGYGKTLKGIILNPFGYEDILKELEQRFCLCADGNILLPDIERGNPMMRLFSEEQRVPEQNSPQIKREQEETSSGDEELDFLSMLEQREYL</sequence>
<dbReference type="EMBL" id="JAJBNC010000011">
    <property type="protein sequence ID" value="MCB5493683.1"/>
    <property type="molecule type" value="Genomic_DNA"/>
</dbReference>
<evidence type="ECO:0000256" key="1">
    <source>
        <dbReference type="SAM" id="MobiDB-lite"/>
    </source>
</evidence>
<feature type="compositionally biased region" description="Acidic residues" evidence="1">
    <location>
        <begin position="317"/>
        <end position="326"/>
    </location>
</feature>
<comment type="caution">
    <text evidence="2">The sequence shown here is derived from an EMBL/GenBank/DDBJ whole genome shotgun (WGS) entry which is preliminary data.</text>
</comment>
<gene>
    <name evidence="2" type="ORF">LIQ10_08010</name>
</gene>
<accession>A0AAJ1ERH0</accession>
<protein>
    <submittedName>
        <fullName evidence="2">Uncharacterized protein</fullName>
    </submittedName>
</protein>
<evidence type="ECO:0000313" key="3">
    <source>
        <dbReference type="Proteomes" id="UP001297422"/>
    </source>
</evidence>
<evidence type="ECO:0000313" key="2">
    <source>
        <dbReference type="EMBL" id="MCB5493683.1"/>
    </source>
</evidence>
<dbReference type="AlphaFoldDB" id="A0AAJ1ERH0"/>
<feature type="region of interest" description="Disordered" evidence="1">
    <location>
        <begin position="300"/>
        <end position="328"/>
    </location>
</feature>
<proteinExistence type="predicted"/>
<organism evidence="2 3">
    <name type="scientific">Mediterraneibacter gnavus</name>
    <name type="common">Ruminococcus gnavus</name>
    <dbReference type="NCBI Taxonomy" id="33038"/>
    <lineage>
        <taxon>Bacteria</taxon>
        <taxon>Bacillati</taxon>
        <taxon>Bacillota</taxon>
        <taxon>Clostridia</taxon>
        <taxon>Lachnospirales</taxon>
        <taxon>Lachnospiraceae</taxon>
        <taxon>Mediterraneibacter</taxon>
    </lineage>
</organism>